<keyword evidence="12" id="KW-1185">Reference proteome</keyword>
<evidence type="ECO:0000256" key="3">
    <source>
        <dbReference type="ARBA" id="ARBA00023125"/>
    </source>
</evidence>
<feature type="region of interest" description="Disordered" evidence="8">
    <location>
        <begin position="260"/>
        <end position="606"/>
    </location>
</feature>
<dbReference type="GO" id="GO:0006303">
    <property type="term" value="P:double-strand break repair via nonhomologous end joining"/>
    <property type="evidence" value="ECO:0007669"/>
    <property type="project" value="UniProtKB-ARBA"/>
</dbReference>
<dbReference type="GO" id="GO:0045027">
    <property type="term" value="F:DNA end binding"/>
    <property type="evidence" value="ECO:0007669"/>
    <property type="project" value="TreeGrafter"/>
</dbReference>
<evidence type="ECO:0000313" key="12">
    <source>
        <dbReference type="Proteomes" id="UP000053958"/>
    </source>
</evidence>
<dbReference type="Pfam" id="PF21928">
    <property type="entry name" value="XLF_CC"/>
    <property type="match status" value="1"/>
</dbReference>
<dbReference type="OrthoDB" id="2155935at2759"/>
<dbReference type="InterPro" id="IPR038051">
    <property type="entry name" value="XRCC4-like_N_sf"/>
</dbReference>
<keyword evidence="3" id="KW-0238">DNA-binding</keyword>
<dbReference type="PANTHER" id="PTHR32235:SF1">
    <property type="entry name" value="NON-HOMOLOGOUS END-JOINING FACTOR 1"/>
    <property type="match status" value="1"/>
</dbReference>
<keyword evidence="2" id="KW-0227">DNA damage</keyword>
<proteinExistence type="inferred from homology"/>
<evidence type="ECO:0000256" key="1">
    <source>
        <dbReference type="ARBA" id="ARBA00004123"/>
    </source>
</evidence>
<sequence length="606" mass="66984">MSQHWRRLPLSDESAPPLLFKYNTTAKGYEFYLTDLTYIWSERLNHRDVLQRAEDEETSIDPSEDAEQFSVLLQKIQDAFLGSKDSRVVLKPGLKSNSLEVTTITRLPAPLKPLRWTLYLSREPPAEFTRQLFLPLLKEQVDRDRRERSLLDQLREKDWVLGKIFDKIESSGLDLSTVFPGTAGLRGAKRGTSLTHAAKFIKGVAPFDEKAWRSSFDSANVGLRIATDLVDQVSDPSSALDKLDAAPDRWWESLEIEEPVSKPSRTKKTETRYEEPSTAAPLSREDTASLASSDEDEFQRQETPPRLKRAKQKPQQVEHPTTESDEEAEPVPRKRSTSPARPQQKQKPKGLGVIGGPKIAPAAPAAPRTARSLSSTESERSPEPPPTTSGIPPAADEETESDEALPPPRPKQVADSTTKSAKPTGPTQKRVLGTIGGRKAKPEEKDEEKQPSLPDSAVRRSRSRSRSRSQSTDDESHLTTSTQTKPPVKRTGKLGVIGGTKKTKSLPTRTPSAAASGPAAEATASTDNDLDSDTATRPKATKKQEPSLSRSPSSSPAPAPPPEPKPEPEPERELTAQEKADKKREELKRQLEEAKSKAAVKKKRRF</sequence>
<feature type="compositionally biased region" description="Basic and acidic residues" evidence="8">
    <location>
        <begin position="564"/>
        <end position="596"/>
    </location>
</feature>
<keyword evidence="4" id="KW-0234">DNA repair</keyword>
<dbReference type="Pfam" id="PF09302">
    <property type="entry name" value="XLF"/>
    <property type="match status" value="1"/>
</dbReference>
<evidence type="ECO:0000259" key="10">
    <source>
        <dbReference type="Pfam" id="PF21928"/>
    </source>
</evidence>
<dbReference type="EMBL" id="LASV01000483">
    <property type="protein sequence ID" value="KKA18209.1"/>
    <property type="molecule type" value="Genomic_DNA"/>
</dbReference>
<dbReference type="RefSeq" id="XP_013324821.1">
    <property type="nucleotide sequence ID" value="XM_013469367.1"/>
</dbReference>
<evidence type="ECO:0000313" key="11">
    <source>
        <dbReference type="EMBL" id="KKA18209.1"/>
    </source>
</evidence>
<comment type="caution">
    <text evidence="11">The sequence shown here is derived from an EMBL/GenBank/DDBJ whole genome shotgun (WGS) entry which is preliminary data.</text>
</comment>
<dbReference type="GO" id="GO:0032807">
    <property type="term" value="C:DNA ligase IV complex"/>
    <property type="evidence" value="ECO:0007669"/>
    <property type="project" value="TreeGrafter"/>
</dbReference>
<evidence type="ECO:0000256" key="8">
    <source>
        <dbReference type="SAM" id="MobiDB-lite"/>
    </source>
</evidence>
<reference evidence="11 12" key="1">
    <citation type="submission" date="2015-04" db="EMBL/GenBank/DDBJ databases">
        <authorList>
            <person name="Heijne W.H."/>
            <person name="Fedorova N.D."/>
            <person name="Nierman W.C."/>
            <person name="Vollebregt A.W."/>
            <person name="Zhao Z."/>
            <person name="Wu L."/>
            <person name="Kumar M."/>
            <person name="Stam H."/>
            <person name="van den Berg M.A."/>
            <person name="Pel H.J."/>
        </authorList>
    </citation>
    <scope>NUCLEOTIDE SEQUENCE [LARGE SCALE GENOMIC DNA]</scope>
    <source>
        <strain evidence="11 12">CBS 393.64</strain>
    </source>
</reference>
<dbReference type="InterPro" id="IPR015381">
    <property type="entry name" value="XLF-like_N"/>
</dbReference>
<dbReference type="InterPro" id="IPR053829">
    <property type="entry name" value="XLF-like_CC"/>
</dbReference>
<comment type="subcellular location">
    <subcellularLocation>
        <location evidence="1">Nucleus</location>
    </subcellularLocation>
</comment>
<gene>
    <name evidence="11" type="ORF">T310_7848</name>
</gene>
<feature type="domain" description="XLF-like N-terminal" evidence="9">
    <location>
        <begin position="5"/>
        <end position="121"/>
    </location>
</feature>
<dbReference type="InterPro" id="IPR052287">
    <property type="entry name" value="NHEJ_factor"/>
</dbReference>
<feature type="compositionally biased region" description="Polar residues" evidence="8">
    <location>
        <begin position="414"/>
        <end position="427"/>
    </location>
</feature>
<comment type="similarity">
    <text evidence="6">Belongs to the XRCC4-XLF family. XLF subfamily.</text>
</comment>
<dbReference type="AlphaFoldDB" id="A0A0F4YJ27"/>
<evidence type="ECO:0000256" key="7">
    <source>
        <dbReference type="ARBA" id="ARBA00044529"/>
    </source>
</evidence>
<dbReference type="STRING" id="1408163.A0A0F4YJ27"/>
<evidence type="ECO:0000256" key="6">
    <source>
        <dbReference type="ARBA" id="ARBA00025747"/>
    </source>
</evidence>
<dbReference type="Gene3D" id="2.170.210.10">
    <property type="entry name" value="DNA double-strand break repair and VJ recombination XRCC4, N-terminal"/>
    <property type="match status" value="1"/>
</dbReference>
<evidence type="ECO:0000256" key="2">
    <source>
        <dbReference type="ARBA" id="ARBA00022763"/>
    </source>
</evidence>
<dbReference type="Proteomes" id="UP000053958">
    <property type="component" value="Unassembled WGS sequence"/>
</dbReference>
<dbReference type="PANTHER" id="PTHR32235">
    <property type="entry name" value="NON-HOMOLOGOUS END-JOINING FACTOR 1"/>
    <property type="match status" value="1"/>
</dbReference>
<protein>
    <recommendedName>
        <fullName evidence="7">Non-homologous end-joining factor 1</fullName>
    </recommendedName>
</protein>
<evidence type="ECO:0000259" key="9">
    <source>
        <dbReference type="Pfam" id="PF09302"/>
    </source>
</evidence>
<organism evidence="11 12">
    <name type="scientific">Rasamsonia emersonii (strain ATCC 16479 / CBS 393.64 / IMI 116815)</name>
    <dbReference type="NCBI Taxonomy" id="1408163"/>
    <lineage>
        <taxon>Eukaryota</taxon>
        <taxon>Fungi</taxon>
        <taxon>Dikarya</taxon>
        <taxon>Ascomycota</taxon>
        <taxon>Pezizomycotina</taxon>
        <taxon>Eurotiomycetes</taxon>
        <taxon>Eurotiomycetidae</taxon>
        <taxon>Eurotiales</taxon>
        <taxon>Trichocomaceae</taxon>
        <taxon>Rasamsonia</taxon>
    </lineage>
</organism>
<feature type="compositionally biased region" description="Basic and acidic residues" evidence="8">
    <location>
        <begin position="440"/>
        <end position="450"/>
    </location>
</feature>
<feature type="compositionally biased region" description="Low complexity" evidence="8">
    <location>
        <begin position="360"/>
        <end position="376"/>
    </location>
</feature>
<evidence type="ECO:0000256" key="4">
    <source>
        <dbReference type="ARBA" id="ARBA00023204"/>
    </source>
</evidence>
<accession>A0A0F4YJ27</accession>
<feature type="domain" description="XLF-like coiled-coil region" evidence="10">
    <location>
        <begin position="124"/>
        <end position="176"/>
    </location>
</feature>
<name>A0A0F4YJ27_RASE3</name>
<keyword evidence="5" id="KW-0539">Nucleus</keyword>
<evidence type="ECO:0000256" key="5">
    <source>
        <dbReference type="ARBA" id="ARBA00023242"/>
    </source>
</evidence>
<dbReference type="GeneID" id="25320113"/>
<dbReference type="CDD" id="cd22285">
    <property type="entry name" value="HD_XLF_N"/>
    <property type="match status" value="1"/>
</dbReference>
<feature type="compositionally biased region" description="Low complexity" evidence="8">
    <location>
        <begin position="507"/>
        <end position="526"/>
    </location>
</feature>